<reference evidence="1 2" key="1">
    <citation type="journal article" date="2018" name="Sci. Rep.">
        <title>Comparative analysis of the Pocillopora damicornis genome highlights role of immune system in coral evolution.</title>
        <authorList>
            <person name="Cunning R."/>
            <person name="Bay R.A."/>
            <person name="Gillette P."/>
            <person name="Baker A.C."/>
            <person name="Traylor-Knowles N."/>
        </authorList>
    </citation>
    <scope>NUCLEOTIDE SEQUENCE [LARGE SCALE GENOMIC DNA]</scope>
    <source>
        <strain evidence="1">RSMAS</strain>
        <tissue evidence="1">Whole animal</tissue>
    </source>
</reference>
<sequence length="97" mass="11691">MYQRALVIKRKCFCEENSDTSTSYHFLMVTQYTVGNYESDLESDQRTLDTRRKLFGVLMFVNSDYMLRLNTPYDKIKAVKLIQKAWRKHRTKRRKGK</sequence>
<name>A0A3M6V4E8_POCDA</name>
<proteinExistence type="predicted"/>
<gene>
    <name evidence="1" type="ORF">pdam_00007797</name>
</gene>
<dbReference type="Gene3D" id="1.25.40.10">
    <property type="entry name" value="Tetratricopeptide repeat domain"/>
    <property type="match status" value="1"/>
</dbReference>
<dbReference type="EMBL" id="RCHS01000100">
    <property type="protein sequence ID" value="RMX60826.1"/>
    <property type="molecule type" value="Genomic_DNA"/>
</dbReference>
<protein>
    <submittedName>
        <fullName evidence="1">Uncharacterized protein</fullName>
    </submittedName>
</protein>
<organism evidence="1 2">
    <name type="scientific">Pocillopora damicornis</name>
    <name type="common">Cauliflower coral</name>
    <name type="synonym">Millepora damicornis</name>
    <dbReference type="NCBI Taxonomy" id="46731"/>
    <lineage>
        <taxon>Eukaryota</taxon>
        <taxon>Metazoa</taxon>
        <taxon>Cnidaria</taxon>
        <taxon>Anthozoa</taxon>
        <taxon>Hexacorallia</taxon>
        <taxon>Scleractinia</taxon>
        <taxon>Astrocoeniina</taxon>
        <taxon>Pocilloporidae</taxon>
        <taxon>Pocillopora</taxon>
    </lineage>
</organism>
<accession>A0A3M6V4E8</accession>
<dbReference type="AlphaFoldDB" id="A0A3M6V4E8"/>
<feature type="non-terminal residue" evidence="1">
    <location>
        <position position="97"/>
    </location>
</feature>
<evidence type="ECO:0000313" key="1">
    <source>
        <dbReference type="EMBL" id="RMX60826.1"/>
    </source>
</evidence>
<keyword evidence="2" id="KW-1185">Reference proteome</keyword>
<dbReference type="Proteomes" id="UP000275408">
    <property type="component" value="Unassembled WGS sequence"/>
</dbReference>
<evidence type="ECO:0000313" key="2">
    <source>
        <dbReference type="Proteomes" id="UP000275408"/>
    </source>
</evidence>
<dbReference type="InterPro" id="IPR011990">
    <property type="entry name" value="TPR-like_helical_dom_sf"/>
</dbReference>
<comment type="caution">
    <text evidence="1">The sequence shown here is derived from an EMBL/GenBank/DDBJ whole genome shotgun (WGS) entry which is preliminary data.</text>
</comment>